<evidence type="ECO:0000313" key="4">
    <source>
        <dbReference type="Proteomes" id="UP000321393"/>
    </source>
</evidence>
<dbReference type="CDD" id="cd01647">
    <property type="entry name" value="RT_LTR"/>
    <property type="match status" value="1"/>
</dbReference>
<dbReference type="SUPFAM" id="SSF56672">
    <property type="entry name" value="DNA/RNA polymerases"/>
    <property type="match status" value="1"/>
</dbReference>
<gene>
    <name evidence="3" type="ORF">E5676_scaffold154G00230</name>
    <name evidence="2" type="ORF">E6C27_scaffold36G00990</name>
</gene>
<dbReference type="PANTHER" id="PTHR24559:SF444">
    <property type="entry name" value="REVERSE TRANSCRIPTASE DOMAIN-CONTAINING PROTEIN"/>
    <property type="match status" value="1"/>
</dbReference>
<dbReference type="InterPro" id="IPR043502">
    <property type="entry name" value="DNA/RNA_pol_sf"/>
</dbReference>
<name>A0A5D3D611_CUCMM</name>
<proteinExistence type="predicted"/>
<sequence>MQSSDPVGTYLVFDELKGIPRTKLVFGEKLNWVVTVGIRVKMLSRIGARRGGRGRGVRRVQPKVKLVAQATNPAALVTHADLATMEQRFKDLAQQQPVPPAPAQAPVEPQSVSDKLSTEAKHLRDLRNTTFHNNQKVQCVVFMLTDRGTTCLRDAKRQEFLNLEQGDRTMEQYDAETYMSFRFALEMIATEATRANKNLLRQRKFPERSHCVPSVGSTIWVVCLGLGLALRGANAPQQGKVFTTNKSEAERASTILKGMDWLAVNHASIDCSHREVVFNPPTRTNFKFKGVETVVLPKVISAMKAKPVVRNYLDVFPKELPGLPPCKEIDFTIELEPGTVPISKAPHRMVPAELKELKDKNNDIPKTTFRSRYWHYEFIVMSFGLMNASAVFMGLMNKVFKDFLDTSVVVFIDDILIYSNTEAEHEKHLSMVLETLRVNKLYAKFSKCEFWLKQAITGHLFGAGYLAGHLFGARDTSKKGLGCVLMQQGKVVAYASHQLKSHE</sequence>
<accession>A0A5D3D611</accession>
<evidence type="ECO:0000313" key="5">
    <source>
        <dbReference type="Proteomes" id="UP000321947"/>
    </source>
</evidence>
<dbReference type="Gene3D" id="3.10.10.10">
    <property type="entry name" value="HIV Type 1 Reverse Transcriptase, subunit A, domain 1"/>
    <property type="match status" value="1"/>
</dbReference>
<organism evidence="3 5">
    <name type="scientific">Cucumis melo var. makuwa</name>
    <name type="common">Oriental melon</name>
    <dbReference type="NCBI Taxonomy" id="1194695"/>
    <lineage>
        <taxon>Eukaryota</taxon>
        <taxon>Viridiplantae</taxon>
        <taxon>Streptophyta</taxon>
        <taxon>Embryophyta</taxon>
        <taxon>Tracheophyta</taxon>
        <taxon>Spermatophyta</taxon>
        <taxon>Magnoliopsida</taxon>
        <taxon>eudicotyledons</taxon>
        <taxon>Gunneridae</taxon>
        <taxon>Pentapetalae</taxon>
        <taxon>rosids</taxon>
        <taxon>fabids</taxon>
        <taxon>Cucurbitales</taxon>
        <taxon>Cucurbitaceae</taxon>
        <taxon>Benincaseae</taxon>
        <taxon>Cucumis</taxon>
    </lineage>
</organism>
<evidence type="ECO:0000313" key="3">
    <source>
        <dbReference type="EMBL" id="TYK18998.1"/>
    </source>
</evidence>
<feature type="domain" description="Reverse transcriptase" evidence="1">
    <location>
        <begin position="370"/>
        <end position="452"/>
    </location>
</feature>
<reference evidence="4 5" key="1">
    <citation type="submission" date="2019-08" db="EMBL/GenBank/DDBJ databases">
        <title>Draft genome sequences of two oriental melons (Cucumis melo L. var makuwa).</title>
        <authorList>
            <person name="Kwon S.-Y."/>
        </authorList>
    </citation>
    <scope>NUCLEOTIDE SEQUENCE [LARGE SCALE GENOMIC DNA]</scope>
    <source>
        <strain evidence="5">cv. Chang Bougi</strain>
        <strain evidence="4">cv. SW 3</strain>
        <tissue evidence="3">Leaf</tissue>
    </source>
</reference>
<dbReference type="OrthoDB" id="1738534at2759"/>
<evidence type="ECO:0000259" key="1">
    <source>
        <dbReference type="Pfam" id="PF00078"/>
    </source>
</evidence>
<evidence type="ECO:0000313" key="2">
    <source>
        <dbReference type="EMBL" id="KAA0037921.1"/>
    </source>
</evidence>
<dbReference type="InterPro" id="IPR000477">
    <property type="entry name" value="RT_dom"/>
</dbReference>
<dbReference type="Gene3D" id="3.30.70.270">
    <property type="match status" value="1"/>
</dbReference>
<dbReference type="AlphaFoldDB" id="A0A5D3D611"/>
<dbReference type="Proteomes" id="UP000321947">
    <property type="component" value="Unassembled WGS sequence"/>
</dbReference>
<dbReference type="Proteomes" id="UP000321393">
    <property type="component" value="Unassembled WGS sequence"/>
</dbReference>
<dbReference type="EMBL" id="SSTE01018788">
    <property type="protein sequence ID" value="KAA0037921.1"/>
    <property type="molecule type" value="Genomic_DNA"/>
</dbReference>
<dbReference type="PANTHER" id="PTHR24559">
    <property type="entry name" value="TRANSPOSON TY3-I GAG-POL POLYPROTEIN"/>
    <property type="match status" value="1"/>
</dbReference>
<dbReference type="InterPro" id="IPR053134">
    <property type="entry name" value="RNA-dir_DNA_polymerase"/>
</dbReference>
<dbReference type="InterPro" id="IPR043128">
    <property type="entry name" value="Rev_trsase/Diguanyl_cyclase"/>
</dbReference>
<dbReference type="Pfam" id="PF00078">
    <property type="entry name" value="RVT_1"/>
    <property type="match status" value="1"/>
</dbReference>
<protein>
    <submittedName>
        <fullName evidence="2 3">Polyprotein</fullName>
    </submittedName>
</protein>
<comment type="caution">
    <text evidence="3">The sequence shown here is derived from an EMBL/GenBank/DDBJ whole genome shotgun (WGS) entry which is preliminary data.</text>
</comment>
<dbReference type="EMBL" id="SSTD01007345">
    <property type="protein sequence ID" value="TYK18998.1"/>
    <property type="molecule type" value="Genomic_DNA"/>
</dbReference>